<dbReference type="EMBL" id="BARU01007531">
    <property type="protein sequence ID" value="GAH45944.1"/>
    <property type="molecule type" value="Genomic_DNA"/>
</dbReference>
<sequence>MTWGLSLIETIFDNKEVERLYNERCPSGREVHFYRIDQLLPDFHDLGCDIELCHIALSELLEDEILDMIVSCGTYKDTHGILYPTISSLEYDYPGYASQHKKFTKRIIQRLNEHFQSLNQQVQSREKLIFVRATGSNADFHNSHHYSRDLRMKREDRRSYFIDADKLGSFCMKKIDEEEKLTDKLTLYKEMMSYFPFTKGRFDFIDKIYNEIIL</sequence>
<protein>
    <submittedName>
        <fullName evidence="1">Uncharacterized protein</fullName>
    </submittedName>
</protein>
<accession>X1GWE7</accession>
<gene>
    <name evidence="1" type="ORF">S03H2_14826</name>
</gene>
<evidence type="ECO:0000313" key="1">
    <source>
        <dbReference type="EMBL" id="GAH45944.1"/>
    </source>
</evidence>
<proteinExistence type="predicted"/>
<reference evidence="1" key="1">
    <citation type="journal article" date="2014" name="Front. Microbiol.">
        <title>High frequency of phylogenetically diverse reductive dehalogenase-homologous genes in deep subseafloor sedimentary metagenomes.</title>
        <authorList>
            <person name="Kawai M."/>
            <person name="Futagami T."/>
            <person name="Toyoda A."/>
            <person name="Takaki Y."/>
            <person name="Nishi S."/>
            <person name="Hori S."/>
            <person name="Arai W."/>
            <person name="Tsubouchi T."/>
            <person name="Morono Y."/>
            <person name="Uchiyama I."/>
            <person name="Ito T."/>
            <person name="Fujiyama A."/>
            <person name="Inagaki F."/>
            <person name="Takami H."/>
        </authorList>
    </citation>
    <scope>NUCLEOTIDE SEQUENCE</scope>
    <source>
        <strain evidence="1">Expedition CK06-06</strain>
    </source>
</reference>
<organism evidence="1">
    <name type="scientific">marine sediment metagenome</name>
    <dbReference type="NCBI Taxonomy" id="412755"/>
    <lineage>
        <taxon>unclassified sequences</taxon>
        <taxon>metagenomes</taxon>
        <taxon>ecological metagenomes</taxon>
    </lineage>
</organism>
<name>X1GWE7_9ZZZZ</name>
<comment type="caution">
    <text evidence="1">The sequence shown here is derived from an EMBL/GenBank/DDBJ whole genome shotgun (WGS) entry which is preliminary data.</text>
</comment>
<dbReference type="AlphaFoldDB" id="X1GWE7"/>